<dbReference type="NCBIfam" id="NF045669">
    <property type="entry name" value="DVU1555_fam_CGA"/>
    <property type="match status" value="1"/>
</dbReference>
<accession>A0ABV4JZU6</accession>
<evidence type="ECO:0000313" key="2">
    <source>
        <dbReference type="Proteomes" id="UP001568698"/>
    </source>
</evidence>
<sequence length="151" mass="15882">MLDDAGLRVMELAGKGYCCSQMMVIMALDEMDREEPDLVRAAGGLCNGLGDCSGPCGVLTGSVLALGLYAGKGMDMEEPVDTLPVMLETLRDWFGERTLEYGGTTCAAILDGGCGQPHPTRCGGLVSEANAKIREILVDNGLDPAEGRELP</sequence>
<gene>
    <name evidence="1" type="ORF">AB6M95_05625</name>
</gene>
<dbReference type="Proteomes" id="UP001568698">
    <property type="component" value="Unassembled WGS sequence"/>
</dbReference>
<dbReference type="InterPro" id="IPR010181">
    <property type="entry name" value="CGCAxxGCC_motif"/>
</dbReference>
<reference evidence="1 2" key="1">
    <citation type="submission" date="2024-08" db="EMBL/GenBank/DDBJ databases">
        <title>Sulfate-reducing bacteria isolated from formation water of the oil field in Kazakhstan and description of Pseudodesulfovibrio sp.</title>
        <authorList>
            <person name="Bidzhieva S.K."/>
            <person name="Tourova T.P."/>
            <person name="Grouzdev D.S."/>
            <person name="Beletsky A.V."/>
            <person name="Sokolova D.S."/>
            <person name="Samigullina S.R."/>
            <person name="Poltaraus A.B."/>
            <person name="Avtukh A.N."/>
            <person name="Tereshina V.M."/>
            <person name="Zhaparov N.S."/>
            <person name="Mardanov A.V."/>
            <person name="Nazina T.N."/>
        </authorList>
    </citation>
    <scope>NUCLEOTIDE SEQUENCE [LARGE SCALE GENOMIC DNA]</scope>
    <source>
        <strain evidence="1 2">9FUS</strain>
    </source>
</reference>
<protein>
    <submittedName>
        <fullName evidence="1">DVU_1555 family C-GCAxxG-C-C protein</fullName>
    </submittedName>
</protein>
<name>A0ABV4JZU6_9BACT</name>
<evidence type="ECO:0000313" key="1">
    <source>
        <dbReference type="EMBL" id="MEZ7196220.1"/>
    </source>
</evidence>
<dbReference type="EMBL" id="JBGLYH010000010">
    <property type="protein sequence ID" value="MEZ7196220.1"/>
    <property type="molecule type" value="Genomic_DNA"/>
</dbReference>
<dbReference type="RefSeq" id="WP_371385759.1">
    <property type="nucleotide sequence ID" value="NZ_JBGLYH010000010.1"/>
</dbReference>
<comment type="caution">
    <text evidence="1">The sequence shown here is derived from an EMBL/GenBank/DDBJ whole genome shotgun (WGS) entry which is preliminary data.</text>
</comment>
<dbReference type="Pfam" id="PF09719">
    <property type="entry name" value="C_GCAxxG_C_C"/>
    <property type="match status" value="1"/>
</dbReference>
<organism evidence="1 2">
    <name type="scientific">Pseudodesulfovibrio karagichevae</name>
    <dbReference type="NCBI Taxonomy" id="3239305"/>
    <lineage>
        <taxon>Bacteria</taxon>
        <taxon>Pseudomonadati</taxon>
        <taxon>Thermodesulfobacteriota</taxon>
        <taxon>Desulfovibrionia</taxon>
        <taxon>Desulfovibrionales</taxon>
        <taxon>Desulfovibrionaceae</taxon>
    </lineage>
</organism>
<proteinExistence type="predicted"/>
<keyword evidence="2" id="KW-1185">Reference proteome</keyword>